<reference evidence="3" key="1">
    <citation type="submission" date="2023-03" db="EMBL/GenBank/DDBJ databases">
        <title>Massive genome expansion in bonnet fungi (Mycena s.s.) driven by repeated elements and novel gene families across ecological guilds.</title>
        <authorList>
            <consortium name="Lawrence Berkeley National Laboratory"/>
            <person name="Harder C.B."/>
            <person name="Miyauchi S."/>
            <person name="Viragh M."/>
            <person name="Kuo A."/>
            <person name="Thoen E."/>
            <person name="Andreopoulos B."/>
            <person name="Lu D."/>
            <person name="Skrede I."/>
            <person name="Drula E."/>
            <person name="Henrissat B."/>
            <person name="Morin E."/>
            <person name="Kohler A."/>
            <person name="Barry K."/>
            <person name="LaButti K."/>
            <person name="Morin E."/>
            <person name="Salamov A."/>
            <person name="Lipzen A."/>
            <person name="Mereny Z."/>
            <person name="Hegedus B."/>
            <person name="Baldrian P."/>
            <person name="Stursova M."/>
            <person name="Weitz H."/>
            <person name="Taylor A."/>
            <person name="Grigoriev I.V."/>
            <person name="Nagy L.G."/>
            <person name="Martin F."/>
            <person name="Kauserud H."/>
        </authorList>
    </citation>
    <scope>NUCLEOTIDE SEQUENCE</scope>
    <source>
        <strain evidence="3">CBHHK067</strain>
    </source>
</reference>
<dbReference type="AlphaFoldDB" id="A0AAD7DBQ5"/>
<dbReference type="InterPro" id="IPR008972">
    <property type="entry name" value="Cupredoxin"/>
</dbReference>
<feature type="compositionally biased region" description="Low complexity" evidence="1">
    <location>
        <begin position="215"/>
        <end position="251"/>
    </location>
</feature>
<comment type="caution">
    <text evidence="3">The sequence shown here is derived from an EMBL/GenBank/DDBJ whole genome shotgun (WGS) entry which is preliminary data.</text>
</comment>
<organism evidence="3 4">
    <name type="scientific">Mycena rosella</name>
    <name type="common">Pink bonnet</name>
    <name type="synonym">Agaricus rosellus</name>
    <dbReference type="NCBI Taxonomy" id="1033263"/>
    <lineage>
        <taxon>Eukaryota</taxon>
        <taxon>Fungi</taxon>
        <taxon>Dikarya</taxon>
        <taxon>Basidiomycota</taxon>
        <taxon>Agaricomycotina</taxon>
        <taxon>Agaricomycetes</taxon>
        <taxon>Agaricomycetidae</taxon>
        <taxon>Agaricales</taxon>
        <taxon>Marasmiineae</taxon>
        <taxon>Mycenaceae</taxon>
        <taxon>Mycena</taxon>
    </lineage>
</organism>
<name>A0AAD7DBQ5_MYCRO</name>
<keyword evidence="2" id="KW-0732">Signal</keyword>
<feature type="signal peptide" evidence="2">
    <location>
        <begin position="1"/>
        <end position="18"/>
    </location>
</feature>
<sequence>MRFALAIAALAPVLSVYADNFTVQVGAGGKLVFNPTNITAKAGDTVVFQFQGKNHSVTQSTFASPCSIQTAPAQGIDSSFQFVSPNATQLPEWSITIDNDTTPLWFFCAQTNPSSHCAQGMVFSINANPNSAKSFAVYQAAALASNNAAASTPSSAPVTDGGNSTSPTGSDGSSPTGSDAGASATDPGATPTDGASASGSAPTDSASGSASPTDSQGASASGDLSGSASAPTDNGAAPTAAPTVANAGNAADNSAPTSSAGNGTAPNAGAGVRLGTNAVSLFAVVGLAAGMLL</sequence>
<feature type="region of interest" description="Disordered" evidence="1">
    <location>
        <begin position="150"/>
        <end position="262"/>
    </location>
</feature>
<keyword evidence="4" id="KW-1185">Reference proteome</keyword>
<dbReference type="Gene3D" id="2.60.40.420">
    <property type="entry name" value="Cupredoxins - blue copper proteins"/>
    <property type="match status" value="1"/>
</dbReference>
<feature type="compositionally biased region" description="Low complexity" evidence="1">
    <location>
        <begin position="150"/>
        <end position="185"/>
    </location>
</feature>
<evidence type="ECO:0000313" key="4">
    <source>
        <dbReference type="Proteomes" id="UP001221757"/>
    </source>
</evidence>
<gene>
    <name evidence="3" type="ORF">B0H17DRAFT_1332369</name>
</gene>
<feature type="compositionally biased region" description="Polar residues" evidence="1">
    <location>
        <begin position="193"/>
        <end position="214"/>
    </location>
</feature>
<evidence type="ECO:0000313" key="3">
    <source>
        <dbReference type="EMBL" id="KAJ7687597.1"/>
    </source>
</evidence>
<evidence type="ECO:0000256" key="2">
    <source>
        <dbReference type="SAM" id="SignalP"/>
    </source>
</evidence>
<dbReference type="CDD" id="cd00920">
    <property type="entry name" value="Cupredoxin"/>
    <property type="match status" value="1"/>
</dbReference>
<dbReference type="SUPFAM" id="SSF49503">
    <property type="entry name" value="Cupredoxins"/>
    <property type="match status" value="1"/>
</dbReference>
<proteinExistence type="predicted"/>
<dbReference type="Proteomes" id="UP001221757">
    <property type="component" value="Unassembled WGS sequence"/>
</dbReference>
<dbReference type="EMBL" id="JARKIE010000086">
    <property type="protein sequence ID" value="KAJ7687597.1"/>
    <property type="molecule type" value="Genomic_DNA"/>
</dbReference>
<accession>A0AAD7DBQ5</accession>
<dbReference type="PANTHER" id="PTHR34883:SF15">
    <property type="entry name" value="EXTRACELLULAR SERINE-RICH PROTEIN"/>
    <property type="match status" value="1"/>
</dbReference>
<protein>
    <submittedName>
        <fullName evidence="3">Cupredoxin</fullName>
    </submittedName>
</protein>
<dbReference type="InterPro" id="IPR052953">
    <property type="entry name" value="Ser-rich/MCO-related"/>
</dbReference>
<dbReference type="PANTHER" id="PTHR34883">
    <property type="entry name" value="SERINE-RICH PROTEIN, PUTATIVE-RELATED-RELATED"/>
    <property type="match status" value="1"/>
</dbReference>
<feature type="chain" id="PRO_5042110766" evidence="2">
    <location>
        <begin position="19"/>
        <end position="293"/>
    </location>
</feature>
<evidence type="ECO:0000256" key="1">
    <source>
        <dbReference type="SAM" id="MobiDB-lite"/>
    </source>
</evidence>